<feature type="chain" id="PRO_5013040625" evidence="2">
    <location>
        <begin position="24"/>
        <end position="168"/>
    </location>
</feature>
<reference evidence="3 4" key="1">
    <citation type="journal article" date="2016" name="Environ. Microbiol.">
        <title>Genomic resolution of a cold subsurface aquifer community provides metabolic insights for novel microbes adapted to high CO concentrations.</title>
        <authorList>
            <person name="Probst A.J."/>
            <person name="Castelle C.J."/>
            <person name="Singh A."/>
            <person name="Brown C.T."/>
            <person name="Anantharaman K."/>
            <person name="Sharon I."/>
            <person name="Hug L.A."/>
            <person name="Burstein D."/>
            <person name="Emerson J.B."/>
            <person name="Thomas B.C."/>
            <person name="Banfield J.F."/>
        </authorList>
    </citation>
    <scope>NUCLEOTIDE SEQUENCE [LARGE SCALE GENOMIC DNA]</scope>
    <source>
        <strain evidence="3">CG2_30_33_16</strain>
    </source>
</reference>
<feature type="transmembrane region" description="Helical" evidence="1">
    <location>
        <begin position="75"/>
        <end position="95"/>
    </location>
</feature>
<keyword evidence="1" id="KW-0472">Membrane</keyword>
<name>A0A1J5HIF9_9BACT</name>
<evidence type="ECO:0000313" key="4">
    <source>
        <dbReference type="Proteomes" id="UP000183758"/>
    </source>
</evidence>
<comment type="caution">
    <text evidence="3">The sequence shown here is derived from an EMBL/GenBank/DDBJ whole genome shotgun (WGS) entry which is preliminary data.</text>
</comment>
<protein>
    <submittedName>
        <fullName evidence="3">Uncharacterized protein</fullName>
    </submittedName>
</protein>
<accession>A0A1J5HIF9</accession>
<feature type="signal peptide" evidence="2">
    <location>
        <begin position="1"/>
        <end position="23"/>
    </location>
</feature>
<feature type="transmembrane region" description="Helical" evidence="1">
    <location>
        <begin position="47"/>
        <end position="68"/>
    </location>
</feature>
<gene>
    <name evidence="3" type="ORF">AUK04_01695</name>
</gene>
<feature type="transmembrane region" description="Helical" evidence="1">
    <location>
        <begin position="142"/>
        <end position="166"/>
    </location>
</feature>
<evidence type="ECO:0000256" key="1">
    <source>
        <dbReference type="SAM" id="Phobius"/>
    </source>
</evidence>
<keyword evidence="1" id="KW-0812">Transmembrane</keyword>
<proteinExistence type="predicted"/>
<keyword evidence="2" id="KW-0732">Signal</keyword>
<dbReference type="AlphaFoldDB" id="A0A1J5HIF9"/>
<evidence type="ECO:0000313" key="3">
    <source>
        <dbReference type="EMBL" id="OIP85013.1"/>
    </source>
</evidence>
<dbReference type="EMBL" id="MNZM01000040">
    <property type="protein sequence ID" value="OIP85013.1"/>
    <property type="molecule type" value="Genomic_DNA"/>
</dbReference>
<feature type="transmembrane region" description="Helical" evidence="1">
    <location>
        <begin position="107"/>
        <end position="130"/>
    </location>
</feature>
<keyword evidence="1" id="KW-1133">Transmembrane helix</keyword>
<organism evidence="3 4">
    <name type="scientific">Candidatus Roizmanbacteria bacterium CG2_30_33_16</name>
    <dbReference type="NCBI Taxonomy" id="1805340"/>
    <lineage>
        <taxon>Bacteria</taxon>
        <taxon>Candidatus Roizmaniibacteriota</taxon>
    </lineage>
</organism>
<evidence type="ECO:0000256" key="2">
    <source>
        <dbReference type="SAM" id="SignalP"/>
    </source>
</evidence>
<sequence>MLYLLSLLINFIIFFASSNSVHAVCPVCTIAVGAGLGFSRWIGIDDSVTGIWIGGLILSSGLWMADWIRKKGWKVLYPEVLSILLMVIFVIPPLYWSHMIRIVNNTLWGMDKVILGIITGSVIFLLGVAIDKWLRTTNKGKVYIYFQKVIIPVLLLAISSLIFYIITS</sequence>
<dbReference type="Proteomes" id="UP000183758">
    <property type="component" value="Unassembled WGS sequence"/>
</dbReference>